<dbReference type="EMBL" id="VUMY01000012">
    <property type="protein sequence ID" value="MST50032.1"/>
    <property type="molecule type" value="Genomic_DNA"/>
</dbReference>
<organism evidence="2 3">
    <name type="scientific">Mobiluncus porci</name>
    <dbReference type="NCBI Taxonomy" id="2652278"/>
    <lineage>
        <taxon>Bacteria</taxon>
        <taxon>Bacillati</taxon>
        <taxon>Actinomycetota</taxon>
        <taxon>Actinomycetes</taxon>
        <taxon>Actinomycetales</taxon>
        <taxon>Actinomycetaceae</taxon>
        <taxon>Mobiluncus</taxon>
    </lineage>
</organism>
<name>A0A7K0K3H4_9ACTO</name>
<protein>
    <submittedName>
        <fullName evidence="2">Glycosyltransferase family 2 protein</fullName>
    </submittedName>
</protein>
<dbReference type="CDD" id="cd04186">
    <property type="entry name" value="GT_2_like_c"/>
    <property type="match status" value="1"/>
</dbReference>
<dbReference type="RefSeq" id="WP_154545269.1">
    <property type="nucleotide sequence ID" value="NZ_VUMY01000012.1"/>
</dbReference>
<dbReference type="SUPFAM" id="SSF53448">
    <property type="entry name" value="Nucleotide-diphospho-sugar transferases"/>
    <property type="match status" value="1"/>
</dbReference>
<evidence type="ECO:0000313" key="2">
    <source>
        <dbReference type="EMBL" id="MST50032.1"/>
    </source>
</evidence>
<gene>
    <name evidence="2" type="ORF">FYJ63_07260</name>
</gene>
<dbReference type="GO" id="GO:0016740">
    <property type="term" value="F:transferase activity"/>
    <property type="evidence" value="ECO:0007669"/>
    <property type="project" value="UniProtKB-KW"/>
</dbReference>
<proteinExistence type="predicted"/>
<keyword evidence="3" id="KW-1185">Reference proteome</keyword>
<dbReference type="Pfam" id="PF00535">
    <property type="entry name" value="Glycos_transf_2"/>
    <property type="match status" value="1"/>
</dbReference>
<evidence type="ECO:0000259" key="1">
    <source>
        <dbReference type="Pfam" id="PF00535"/>
    </source>
</evidence>
<sequence length="304" mass="33060">MTESAAPPQIRVVTVSYQSSDGVRQLLESLRGATNRPLQAVVVDNAEAPDVALQKICEKHGADYISRPDNPGFGVSSNLGARGAEPWVVMANPDLQFTPASLDALIDAAETHPQAAIVGPALVDGSGNRYPTGRSFPYFSIGIGHALFARIWPENPWTARYWGSAWRGQGDTEVDWLSGACLVVRREDWEAMGGFDERFFMYFEDADLGLKARRKLGKTSLLVAGVEVIHQQGASTGNLTAGTAAPAGTSASAGSKLNTRVLRAHHESASLFLRHLYPQPHWRPILALINLGLQLRLYLLLRHN</sequence>
<dbReference type="InterPro" id="IPR029044">
    <property type="entry name" value="Nucleotide-diphossugar_trans"/>
</dbReference>
<comment type="caution">
    <text evidence="2">The sequence shown here is derived from an EMBL/GenBank/DDBJ whole genome shotgun (WGS) entry which is preliminary data.</text>
</comment>
<evidence type="ECO:0000313" key="3">
    <source>
        <dbReference type="Proteomes" id="UP000442535"/>
    </source>
</evidence>
<dbReference type="Proteomes" id="UP000442535">
    <property type="component" value="Unassembled WGS sequence"/>
</dbReference>
<accession>A0A7K0K3H4</accession>
<keyword evidence="2" id="KW-0808">Transferase</keyword>
<dbReference type="AlphaFoldDB" id="A0A7K0K3H4"/>
<feature type="domain" description="Glycosyltransferase 2-like" evidence="1">
    <location>
        <begin position="12"/>
        <end position="136"/>
    </location>
</feature>
<dbReference type="PANTHER" id="PTHR43179">
    <property type="entry name" value="RHAMNOSYLTRANSFERASE WBBL"/>
    <property type="match status" value="1"/>
</dbReference>
<dbReference type="Gene3D" id="3.90.550.10">
    <property type="entry name" value="Spore Coat Polysaccharide Biosynthesis Protein SpsA, Chain A"/>
    <property type="match status" value="1"/>
</dbReference>
<reference evidence="2 3" key="1">
    <citation type="submission" date="2019-08" db="EMBL/GenBank/DDBJ databases">
        <title>In-depth cultivation of the pig gut microbiome towards novel bacterial diversity and tailored functional studies.</title>
        <authorList>
            <person name="Wylensek D."/>
            <person name="Hitch T.C.A."/>
            <person name="Clavel T."/>
        </authorList>
    </citation>
    <scope>NUCLEOTIDE SEQUENCE [LARGE SCALE GENOMIC DNA]</scope>
    <source>
        <strain evidence="2 3">RF-GAM-744-WT-7</strain>
    </source>
</reference>
<dbReference type="InterPro" id="IPR001173">
    <property type="entry name" value="Glyco_trans_2-like"/>
</dbReference>
<dbReference type="PANTHER" id="PTHR43179:SF7">
    <property type="entry name" value="RHAMNOSYLTRANSFERASE WBBL"/>
    <property type="match status" value="1"/>
</dbReference>